<evidence type="ECO:0000313" key="1">
    <source>
        <dbReference type="EMBL" id="CRL02786.1"/>
    </source>
</evidence>
<proteinExistence type="predicted"/>
<sequence length="77" mass="9018">MQSNSISTTASLKAKSSVNEVNISIQVGALHHQHYYLMKREQVVETFPFNFVKCHLFDLHEVDTKQEFFCLKPQKKY</sequence>
<gene>
    <name evidence="1" type="ORF">CLUMA_CG016079</name>
</gene>
<dbReference type="AlphaFoldDB" id="A0A1J1ISS9"/>
<organism evidence="1 2">
    <name type="scientific">Clunio marinus</name>
    <dbReference type="NCBI Taxonomy" id="568069"/>
    <lineage>
        <taxon>Eukaryota</taxon>
        <taxon>Metazoa</taxon>
        <taxon>Ecdysozoa</taxon>
        <taxon>Arthropoda</taxon>
        <taxon>Hexapoda</taxon>
        <taxon>Insecta</taxon>
        <taxon>Pterygota</taxon>
        <taxon>Neoptera</taxon>
        <taxon>Endopterygota</taxon>
        <taxon>Diptera</taxon>
        <taxon>Nematocera</taxon>
        <taxon>Chironomoidea</taxon>
        <taxon>Chironomidae</taxon>
        <taxon>Clunio</taxon>
    </lineage>
</organism>
<evidence type="ECO:0000313" key="2">
    <source>
        <dbReference type="Proteomes" id="UP000183832"/>
    </source>
</evidence>
<accession>A0A1J1ISS9</accession>
<dbReference type="EMBL" id="CVRI01000058">
    <property type="protein sequence ID" value="CRL02786.1"/>
    <property type="molecule type" value="Genomic_DNA"/>
</dbReference>
<keyword evidence="2" id="KW-1185">Reference proteome</keyword>
<reference evidence="1 2" key="1">
    <citation type="submission" date="2015-04" db="EMBL/GenBank/DDBJ databases">
        <authorList>
            <person name="Syromyatnikov M.Y."/>
            <person name="Popov V.N."/>
        </authorList>
    </citation>
    <scope>NUCLEOTIDE SEQUENCE [LARGE SCALE GENOMIC DNA]</scope>
</reference>
<name>A0A1J1ISS9_9DIPT</name>
<protein>
    <submittedName>
        <fullName evidence="1">CLUMA_CG016079, isoform A</fullName>
    </submittedName>
</protein>
<dbReference type="Proteomes" id="UP000183832">
    <property type="component" value="Unassembled WGS sequence"/>
</dbReference>